<dbReference type="InterPro" id="IPR009027">
    <property type="entry name" value="Ribosomal_bL9/RNase_H1_N"/>
</dbReference>
<feature type="binding site" evidence="12">
    <location>
        <position position="145"/>
    </location>
    <ligand>
        <name>Mg(2+)</name>
        <dbReference type="ChEBI" id="CHEBI:18420"/>
        <label>2</label>
    </ligand>
</feature>
<feature type="binding site" evidence="12">
    <location>
        <position position="84"/>
    </location>
    <ligand>
        <name>Mg(2+)</name>
        <dbReference type="ChEBI" id="CHEBI:18420"/>
        <label>1</label>
    </ligand>
</feature>
<reference evidence="14 15" key="1">
    <citation type="submission" date="2019-07" db="EMBL/GenBank/DDBJ databases">
        <title>Whole genome shotgun sequence of Meiothermus hypogaeus NBRC 106114.</title>
        <authorList>
            <person name="Hosoyama A."/>
            <person name="Uohara A."/>
            <person name="Ohji S."/>
            <person name="Ichikawa N."/>
        </authorList>
    </citation>
    <scope>NUCLEOTIDE SEQUENCE [LARGE SCALE GENOMIC DNA]</scope>
    <source>
        <strain evidence="14 15">NBRC 106114</strain>
    </source>
</reference>
<keyword evidence="9 11" id="KW-0378">Hydrolase</keyword>
<evidence type="ECO:0000256" key="2">
    <source>
        <dbReference type="ARBA" id="ARBA00004065"/>
    </source>
</evidence>
<evidence type="ECO:0000256" key="3">
    <source>
        <dbReference type="ARBA" id="ARBA00005300"/>
    </source>
</evidence>
<evidence type="ECO:0000256" key="4">
    <source>
        <dbReference type="ARBA" id="ARBA00012180"/>
    </source>
</evidence>
<dbReference type="FunFam" id="3.40.970.10:FF:000002">
    <property type="entry name" value="Ribonuclease H"/>
    <property type="match status" value="1"/>
</dbReference>
<dbReference type="InterPro" id="IPR017290">
    <property type="entry name" value="RNase_H_bac"/>
</dbReference>
<dbReference type="Pfam" id="PF01693">
    <property type="entry name" value="Cauli_VI"/>
    <property type="match status" value="1"/>
</dbReference>
<keyword evidence="10 11" id="KW-0460">Magnesium</keyword>
<evidence type="ECO:0000256" key="10">
    <source>
        <dbReference type="ARBA" id="ARBA00022842"/>
    </source>
</evidence>
<evidence type="ECO:0000256" key="5">
    <source>
        <dbReference type="ARBA" id="ARBA00017721"/>
    </source>
</evidence>
<dbReference type="Gene3D" id="3.40.970.10">
    <property type="entry name" value="Ribonuclease H1, N-terminal domain"/>
    <property type="match status" value="1"/>
</dbReference>
<dbReference type="GO" id="GO:0003676">
    <property type="term" value="F:nucleic acid binding"/>
    <property type="evidence" value="ECO:0007669"/>
    <property type="project" value="UniProtKB-UniRule"/>
</dbReference>
<evidence type="ECO:0000256" key="11">
    <source>
        <dbReference type="PIRNR" id="PIRNR037839"/>
    </source>
</evidence>
<dbReference type="GO" id="GO:0004523">
    <property type="term" value="F:RNA-DNA hybrid ribonuclease activity"/>
    <property type="evidence" value="ECO:0007669"/>
    <property type="project" value="UniProtKB-UniRule"/>
</dbReference>
<dbReference type="GO" id="GO:0005737">
    <property type="term" value="C:cytoplasm"/>
    <property type="evidence" value="ECO:0007669"/>
    <property type="project" value="UniProtKB-SubCell"/>
</dbReference>
<comment type="subcellular location">
    <subcellularLocation>
        <location evidence="11">Cytoplasm</location>
    </subcellularLocation>
</comment>
<evidence type="ECO:0000259" key="13">
    <source>
        <dbReference type="PROSITE" id="PS50879"/>
    </source>
</evidence>
<dbReference type="Pfam" id="PF00075">
    <property type="entry name" value="RNase_H"/>
    <property type="match status" value="1"/>
</dbReference>
<dbReference type="InterPro" id="IPR037056">
    <property type="entry name" value="RNase_H1_N_sf"/>
</dbReference>
<feature type="binding site" evidence="12">
    <location>
        <position position="205"/>
    </location>
    <ligand>
        <name>Mg(2+)</name>
        <dbReference type="ChEBI" id="CHEBI:18420"/>
        <label>1</label>
    </ligand>
</feature>
<dbReference type="Gene3D" id="3.30.420.10">
    <property type="entry name" value="Ribonuclease H-like superfamily/Ribonuclease H"/>
    <property type="match status" value="1"/>
</dbReference>
<accession>A0A511R666</accession>
<comment type="cofactor">
    <cofactor evidence="12">
        <name>Mn(2+)</name>
        <dbReference type="ChEBI" id="CHEBI:29035"/>
    </cofactor>
    <cofactor evidence="12">
        <name>Mg(2+)</name>
        <dbReference type="ChEBI" id="CHEBI:18420"/>
    </cofactor>
    <text evidence="12">Binds 2 metal ions per subunit. Manganese or magnesium.</text>
</comment>
<organism evidence="14 15">
    <name type="scientific">Meiothermus hypogaeus NBRC 106114</name>
    <dbReference type="NCBI Taxonomy" id="1227553"/>
    <lineage>
        <taxon>Bacteria</taxon>
        <taxon>Thermotogati</taxon>
        <taxon>Deinococcota</taxon>
        <taxon>Deinococci</taxon>
        <taxon>Thermales</taxon>
        <taxon>Thermaceae</taxon>
        <taxon>Meiothermus</taxon>
    </lineage>
</organism>
<dbReference type="Proteomes" id="UP000321197">
    <property type="component" value="Unassembled WGS sequence"/>
</dbReference>
<evidence type="ECO:0000256" key="8">
    <source>
        <dbReference type="ARBA" id="ARBA00022759"/>
    </source>
</evidence>
<keyword evidence="7 11" id="KW-0479">Metal-binding</keyword>
<dbReference type="EMBL" id="BJXL01000170">
    <property type="protein sequence ID" value="GEM85085.1"/>
    <property type="molecule type" value="Genomic_DNA"/>
</dbReference>
<protein>
    <recommendedName>
        <fullName evidence="5 11">Ribonuclease H</fullName>
        <ecNumber evidence="4 11">3.1.26.4</ecNumber>
    </recommendedName>
</protein>
<evidence type="ECO:0000313" key="15">
    <source>
        <dbReference type="Proteomes" id="UP000321197"/>
    </source>
</evidence>
<dbReference type="RefSeq" id="WP_119342275.1">
    <property type="nucleotide sequence ID" value="NZ_BJXL01000170.1"/>
</dbReference>
<evidence type="ECO:0000256" key="1">
    <source>
        <dbReference type="ARBA" id="ARBA00001946"/>
    </source>
</evidence>
<dbReference type="EC" id="3.1.26.4" evidence="4 11"/>
<keyword evidence="12" id="KW-0464">Manganese</keyword>
<dbReference type="SUPFAM" id="SSF55658">
    <property type="entry name" value="L9 N-domain-like"/>
    <property type="match status" value="1"/>
</dbReference>
<comment type="function">
    <text evidence="2 11">Endonuclease that specifically degrades the RNA of RNA-DNA hybrids.</text>
</comment>
<dbReference type="InterPro" id="IPR012337">
    <property type="entry name" value="RNaseH-like_sf"/>
</dbReference>
<comment type="caution">
    <text evidence="14">The sequence shown here is derived from an EMBL/GenBank/DDBJ whole genome shotgun (WGS) entry which is preliminary data.</text>
</comment>
<evidence type="ECO:0000256" key="6">
    <source>
        <dbReference type="ARBA" id="ARBA00022722"/>
    </source>
</evidence>
<dbReference type="SUPFAM" id="SSF53098">
    <property type="entry name" value="Ribonuclease H-like"/>
    <property type="match status" value="1"/>
</dbReference>
<evidence type="ECO:0000313" key="14">
    <source>
        <dbReference type="EMBL" id="GEM85085.1"/>
    </source>
</evidence>
<dbReference type="AlphaFoldDB" id="A0A511R666"/>
<dbReference type="PIRSF" id="PIRSF037839">
    <property type="entry name" value="Ribonuclease_H"/>
    <property type="match status" value="1"/>
</dbReference>
<dbReference type="GO" id="GO:0046872">
    <property type="term" value="F:metal ion binding"/>
    <property type="evidence" value="ECO:0007669"/>
    <property type="project" value="UniProtKB-KW"/>
</dbReference>
<keyword evidence="8 11" id="KW-0255">Endonuclease</keyword>
<sequence>MAQGKSKSKYYVVWKGRKTGIFSSWPEAEAQVRGFAGAQFKAFDSLDEARRAFAGEYDHYKGQKANQGRLLELPPPITPSYCVDAACSGNPGLLEYRCVDTATGKEIFHRGPFAQGTNNVGEFLAIVEALMLCKEKGHPWPIYSDSVNAIAWVKAKKARTHLKRTPQNAVLFERIAWAEDWLRSNTYCNPILKWQTESWGENPADFGRK</sequence>
<comment type="catalytic activity">
    <reaction evidence="11">
        <text>Endonucleolytic cleavage to 5'-phosphomonoester.</text>
        <dbReference type="EC" id="3.1.26.4"/>
    </reaction>
</comment>
<evidence type="ECO:0000256" key="9">
    <source>
        <dbReference type="ARBA" id="ARBA00022801"/>
    </source>
</evidence>
<comment type="similarity">
    <text evidence="3 11">Belongs to the RNase H family.</text>
</comment>
<proteinExistence type="inferred from homology"/>
<dbReference type="InterPro" id="IPR002156">
    <property type="entry name" value="RNaseH_domain"/>
</dbReference>
<feature type="domain" description="RNase H type-1" evidence="13">
    <location>
        <begin position="75"/>
        <end position="209"/>
    </location>
</feature>
<keyword evidence="11" id="KW-0963">Cytoplasm</keyword>
<gene>
    <name evidence="14" type="ORF">MHY01S_32510</name>
</gene>
<evidence type="ECO:0000256" key="7">
    <source>
        <dbReference type="ARBA" id="ARBA00022723"/>
    </source>
</evidence>
<comment type="cofactor">
    <cofactor evidence="1">
        <name>Mg(2+)</name>
        <dbReference type="ChEBI" id="CHEBI:18420"/>
    </cofactor>
</comment>
<evidence type="ECO:0000256" key="12">
    <source>
        <dbReference type="PIRSR" id="PIRSR037839-1"/>
    </source>
</evidence>
<name>A0A511R666_9DEIN</name>
<feature type="binding site" evidence="12">
    <location>
        <position position="122"/>
    </location>
    <ligand>
        <name>Mg(2+)</name>
        <dbReference type="ChEBI" id="CHEBI:18420"/>
        <label>2</label>
    </ligand>
</feature>
<dbReference type="PROSITE" id="PS50879">
    <property type="entry name" value="RNASE_H_1"/>
    <property type="match status" value="1"/>
</dbReference>
<dbReference type="InterPro" id="IPR036397">
    <property type="entry name" value="RNaseH_sf"/>
</dbReference>
<dbReference type="CDD" id="cd13935">
    <property type="entry name" value="RNase_H_bacteria_like"/>
    <property type="match status" value="1"/>
</dbReference>
<dbReference type="OrthoDB" id="9811552at2"/>
<dbReference type="InterPro" id="IPR011320">
    <property type="entry name" value="RNase_H1_N"/>
</dbReference>
<keyword evidence="6 11" id="KW-0540">Nuclease</keyword>